<feature type="domain" description="Effector immunity protein Tgi2PP" evidence="2">
    <location>
        <begin position="44"/>
        <end position="86"/>
    </location>
</feature>
<protein>
    <recommendedName>
        <fullName evidence="2">Effector immunity protein Tgi2PP domain-containing protein</fullName>
    </recommendedName>
</protein>
<dbReference type="Pfam" id="PF18250">
    <property type="entry name" value="Tgi2PP"/>
    <property type="match status" value="1"/>
</dbReference>
<gene>
    <name evidence="3" type="ORF">ENW50_03215</name>
</gene>
<evidence type="ECO:0000313" key="3">
    <source>
        <dbReference type="EMBL" id="HGY93688.1"/>
    </source>
</evidence>
<proteinExistence type="predicted"/>
<comment type="caution">
    <text evidence="3">The sequence shown here is derived from an EMBL/GenBank/DDBJ whole genome shotgun (WGS) entry which is preliminary data.</text>
</comment>
<evidence type="ECO:0000256" key="1">
    <source>
        <dbReference type="SAM" id="SignalP"/>
    </source>
</evidence>
<dbReference type="EMBL" id="DTKL01000018">
    <property type="protein sequence ID" value="HGY93688.1"/>
    <property type="molecule type" value="Genomic_DNA"/>
</dbReference>
<dbReference type="AlphaFoldDB" id="A0A7V5CSF3"/>
<keyword evidence="1" id="KW-0732">Signal</keyword>
<evidence type="ECO:0000259" key="2">
    <source>
        <dbReference type="Pfam" id="PF18250"/>
    </source>
</evidence>
<feature type="signal peptide" evidence="1">
    <location>
        <begin position="1"/>
        <end position="24"/>
    </location>
</feature>
<feature type="chain" id="PRO_5030561827" description="Effector immunity protein Tgi2PP domain-containing protein" evidence="1">
    <location>
        <begin position="25"/>
        <end position="148"/>
    </location>
</feature>
<sequence length="148" mass="16109">MKQCFGWFAGIAWLAVALIPAAHARTLTQAQARELAVTVARHEGIPVSDEHIEVDTMDAGAPYLKGFASFLVLRESTTPGPDTTLARYAVNRRSGNVWEMTECRRYDFVALDALRKRLTGHATASRADDAAERKMLGCDASGKRSGTA</sequence>
<dbReference type="InterPro" id="IPR041600">
    <property type="entry name" value="Tgi2PP"/>
</dbReference>
<organism evidence="3">
    <name type="scientific">Acidobacterium capsulatum</name>
    <dbReference type="NCBI Taxonomy" id="33075"/>
    <lineage>
        <taxon>Bacteria</taxon>
        <taxon>Pseudomonadati</taxon>
        <taxon>Acidobacteriota</taxon>
        <taxon>Terriglobia</taxon>
        <taxon>Terriglobales</taxon>
        <taxon>Acidobacteriaceae</taxon>
        <taxon>Acidobacterium</taxon>
    </lineage>
</organism>
<dbReference type="Gene3D" id="3.10.450.170">
    <property type="entry name" value="type vi secretion system effector-immunity co pseudomonas protegens"/>
    <property type="match status" value="1"/>
</dbReference>
<reference evidence="3" key="1">
    <citation type="journal article" date="2020" name="mSystems">
        <title>Genome- and Community-Level Interaction Insights into Carbon Utilization and Element Cycling Functions of Hydrothermarchaeota in Hydrothermal Sediment.</title>
        <authorList>
            <person name="Zhou Z."/>
            <person name="Liu Y."/>
            <person name="Xu W."/>
            <person name="Pan J."/>
            <person name="Luo Z.H."/>
            <person name="Li M."/>
        </authorList>
    </citation>
    <scope>NUCLEOTIDE SEQUENCE [LARGE SCALE GENOMIC DNA]</scope>
    <source>
        <strain evidence="3">SpSt-855</strain>
    </source>
</reference>
<name>A0A7V5CSF3_9BACT</name>
<accession>A0A7V5CSF3</accession>